<keyword evidence="3" id="KW-1185">Reference proteome</keyword>
<reference evidence="2" key="1">
    <citation type="submission" date="2022-11" db="EMBL/GenBank/DDBJ databases">
        <authorList>
            <person name="Petersen C."/>
        </authorList>
    </citation>
    <scope>NUCLEOTIDE SEQUENCE</scope>
    <source>
        <strain evidence="2">IBT 26290</strain>
    </source>
</reference>
<protein>
    <submittedName>
        <fullName evidence="2">Uncharacterized protein</fullName>
    </submittedName>
</protein>
<evidence type="ECO:0000313" key="3">
    <source>
        <dbReference type="Proteomes" id="UP001149163"/>
    </source>
</evidence>
<feature type="region of interest" description="Disordered" evidence="1">
    <location>
        <begin position="325"/>
        <end position="356"/>
    </location>
</feature>
<dbReference type="OrthoDB" id="5209368at2759"/>
<proteinExistence type="predicted"/>
<dbReference type="EMBL" id="JAPQKN010000001">
    <property type="protein sequence ID" value="KAJ5174843.1"/>
    <property type="molecule type" value="Genomic_DNA"/>
</dbReference>
<reference evidence="2" key="2">
    <citation type="journal article" date="2023" name="IMA Fungus">
        <title>Comparative genomic study of the Penicillium genus elucidates a diverse pangenome and 15 lateral gene transfer events.</title>
        <authorList>
            <person name="Petersen C."/>
            <person name="Sorensen T."/>
            <person name="Nielsen M.R."/>
            <person name="Sondergaard T.E."/>
            <person name="Sorensen J.L."/>
            <person name="Fitzpatrick D.A."/>
            <person name="Frisvad J.C."/>
            <person name="Nielsen K.L."/>
        </authorList>
    </citation>
    <scope>NUCLEOTIDE SEQUENCE</scope>
    <source>
        <strain evidence="2">IBT 26290</strain>
    </source>
</reference>
<evidence type="ECO:0000256" key="1">
    <source>
        <dbReference type="SAM" id="MobiDB-lite"/>
    </source>
</evidence>
<accession>A0A9W9LS89</accession>
<comment type="caution">
    <text evidence="2">The sequence shown here is derived from an EMBL/GenBank/DDBJ whole genome shotgun (WGS) entry which is preliminary data.</text>
</comment>
<name>A0A9W9LS89_9EURO</name>
<feature type="compositionally biased region" description="Basic and acidic residues" evidence="1">
    <location>
        <begin position="340"/>
        <end position="350"/>
    </location>
</feature>
<organism evidence="2 3">
    <name type="scientific">Penicillium canariense</name>
    <dbReference type="NCBI Taxonomy" id="189055"/>
    <lineage>
        <taxon>Eukaryota</taxon>
        <taxon>Fungi</taxon>
        <taxon>Dikarya</taxon>
        <taxon>Ascomycota</taxon>
        <taxon>Pezizomycotina</taxon>
        <taxon>Eurotiomycetes</taxon>
        <taxon>Eurotiomycetidae</taxon>
        <taxon>Eurotiales</taxon>
        <taxon>Aspergillaceae</taxon>
        <taxon>Penicillium</taxon>
    </lineage>
</organism>
<dbReference type="AlphaFoldDB" id="A0A9W9LS89"/>
<evidence type="ECO:0000313" key="2">
    <source>
        <dbReference type="EMBL" id="KAJ5174843.1"/>
    </source>
</evidence>
<dbReference type="GeneID" id="81422021"/>
<dbReference type="RefSeq" id="XP_056546451.1">
    <property type="nucleotide sequence ID" value="XM_056682845.1"/>
</dbReference>
<gene>
    <name evidence="2" type="ORF">N7482_000720</name>
</gene>
<dbReference type="Proteomes" id="UP001149163">
    <property type="component" value="Unassembled WGS sequence"/>
</dbReference>
<sequence length="356" mass="41336">MNSGDIQSVAFQFHLFGDLWLEDPKNFHNEIDLSEITQYLALIEALDKRWEHRPRISWNLDSAFAKFVERETATWSKQGVERPSHDLLPPSGSIESSLACHLMNPTYYVANPEDRITDDPSSPTMELLHNSGFSSQNALIFDQVCRTGRTEDMIEFYTDEFYQPHRDFVREIRGNMAAIVEICWGNTVWKEMKRELGPRLVRYLLWGVFKPVRLYLELDESHRSLKRFILHVRHPEFFVRSGLAKLGLEARKIYGEAQDLALTVARRLVGDGKDFTVNCFPCLPSLQVNRLTRKQENLRDKNDQLALKAFEAAFPETYQRRVRRKEESEEIKSVTSRFDSVSKTDDEVRKGRSSAG</sequence>